<organism evidence="4">
    <name type="scientific">marine sediment metagenome</name>
    <dbReference type="NCBI Taxonomy" id="412755"/>
    <lineage>
        <taxon>unclassified sequences</taxon>
        <taxon>metagenomes</taxon>
        <taxon>ecological metagenomes</taxon>
    </lineage>
</organism>
<name>A0A0F9W754_9ZZZZ</name>
<accession>A0A0F9W754</accession>
<dbReference type="PANTHER" id="PTHR43584">
    <property type="entry name" value="NUCLEOTIDYL TRANSFERASE"/>
    <property type="match status" value="1"/>
</dbReference>
<proteinExistence type="predicted"/>
<dbReference type="GO" id="GO:0016779">
    <property type="term" value="F:nucleotidyltransferase activity"/>
    <property type="evidence" value="ECO:0007669"/>
    <property type="project" value="UniProtKB-KW"/>
</dbReference>
<dbReference type="AlphaFoldDB" id="A0A0F9W754"/>
<dbReference type="Pfam" id="PF00483">
    <property type="entry name" value="NTP_transferase"/>
    <property type="match status" value="1"/>
</dbReference>
<dbReference type="InterPro" id="IPR054790">
    <property type="entry name" value="MurU"/>
</dbReference>
<keyword evidence="1" id="KW-0808">Transferase</keyword>
<evidence type="ECO:0000259" key="3">
    <source>
        <dbReference type="Pfam" id="PF00483"/>
    </source>
</evidence>
<feature type="domain" description="Nucleotidyl transferase" evidence="3">
    <location>
        <begin position="1"/>
        <end position="114"/>
    </location>
</feature>
<sequence length="218" mass="23346">MILAAGKGERMRPLTLRTPKPLLPVAGKPLIQWHIEALACAGVRELVINHAWLGEQLQQYCEDGSKFAVQIQWSAEDEALETGGGIRKALPLLGDGPFILVNGDIWTRYDFAALTLPQGKLAHLVLIANPAHHIQGDFMLKDGLVSNPAPGETGLTYSGIAVLHPALLAEQPVAAFKLAPLLRVAAEQGLVSGEFFAGDWIDVGTPQRLADADRLVAG</sequence>
<reference evidence="4" key="1">
    <citation type="journal article" date="2015" name="Nature">
        <title>Complex archaea that bridge the gap between prokaryotes and eukaryotes.</title>
        <authorList>
            <person name="Spang A."/>
            <person name="Saw J.H."/>
            <person name="Jorgensen S.L."/>
            <person name="Zaremba-Niedzwiedzka K."/>
            <person name="Martijn J."/>
            <person name="Lind A.E."/>
            <person name="van Eijk R."/>
            <person name="Schleper C."/>
            <person name="Guy L."/>
            <person name="Ettema T.J."/>
        </authorList>
    </citation>
    <scope>NUCLEOTIDE SEQUENCE</scope>
</reference>
<keyword evidence="2" id="KW-0548">Nucleotidyltransferase</keyword>
<dbReference type="NCBIfam" id="NF045761">
    <property type="entry name" value="NAMPUrTaseMurU"/>
    <property type="match status" value="1"/>
</dbReference>
<dbReference type="Gene3D" id="3.90.550.10">
    <property type="entry name" value="Spore Coat Polysaccharide Biosynthesis Protein SpsA, Chain A"/>
    <property type="match status" value="1"/>
</dbReference>
<comment type="caution">
    <text evidence="4">The sequence shown here is derived from an EMBL/GenBank/DDBJ whole genome shotgun (WGS) entry which is preliminary data.</text>
</comment>
<protein>
    <recommendedName>
        <fullName evidence="3">Nucleotidyl transferase domain-containing protein</fullName>
    </recommendedName>
</protein>
<dbReference type="InterPro" id="IPR050065">
    <property type="entry name" value="GlmU-like"/>
</dbReference>
<dbReference type="EMBL" id="LAZR01000010">
    <property type="protein sequence ID" value="KKO08108.1"/>
    <property type="molecule type" value="Genomic_DNA"/>
</dbReference>
<dbReference type="CDD" id="cd06422">
    <property type="entry name" value="NTP_transferase_like_1"/>
    <property type="match status" value="1"/>
</dbReference>
<gene>
    <name evidence="4" type="ORF">LCGC14_0048030</name>
</gene>
<dbReference type="PANTHER" id="PTHR43584:SF8">
    <property type="entry name" value="N-ACETYLMURAMATE ALPHA-1-PHOSPHATE URIDYLYLTRANSFERASE"/>
    <property type="match status" value="1"/>
</dbReference>
<evidence type="ECO:0000256" key="1">
    <source>
        <dbReference type="ARBA" id="ARBA00022679"/>
    </source>
</evidence>
<evidence type="ECO:0000313" key="4">
    <source>
        <dbReference type="EMBL" id="KKO08108.1"/>
    </source>
</evidence>
<evidence type="ECO:0000256" key="2">
    <source>
        <dbReference type="ARBA" id="ARBA00022695"/>
    </source>
</evidence>
<dbReference type="SUPFAM" id="SSF53448">
    <property type="entry name" value="Nucleotide-diphospho-sugar transferases"/>
    <property type="match status" value="1"/>
</dbReference>
<dbReference type="InterPro" id="IPR029044">
    <property type="entry name" value="Nucleotide-diphossugar_trans"/>
</dbReference>
<dbReference type="InterPro" id="IPR005835">
    <property type="entry name" value="NTP_transferase_dom"/>
</dbReference>